<keyword evidence="2" id="KW-1185">Reference proteome</keyword>
<dbReference type="Proteomes" id="UP000192582">
    <property type="component" value="Unassembled WGS sequence"/>
</dbReference>
<organism evidence="1 2">
    <name type="scientific">Deinococcus hopiensis KR-140</name>
    <dbReference type="NCBI Taxonomy" id="695939"/>
    <lineage>
        <taxon>Bacteria</taxon>
        <taxon>Thermotogati</taxon>
        <taxon>Deinococcota</taxon>
        <taxon>Deinococci</taxon>
        <taxon>Deinococcales</taxon>
        <taxon>Deinococcaceae</taxon>
        <taxon>Deinococcus</taxon>
    </lineage>
</organism>
<gene>
    <name evidence="1" type="ORF">SAMN00790413_03557</name>
</gene>
<evidence type="ECO:0000313" key="2">
    <source>
        <dbReference type="Proteomes" id="UP000192582"/>
    </source>
</evidence>
<accession>A0A1W1UXL3</accession>
<dbReference type="STRING" id="695939.SAMN00790413_03557"/>
<reference evidence="1 2" key="1">
    <citation type="submission" date="2017-04" db="EMBL/GenBank/DDBJ databases">
        <authorList>
            <person name="Afonso C.L."/>
            <person name="Miller P.J."/>
            <person name="Scott M.A."/>
            <person name="Spackman E."/>
            <person name="Goraichik I."/>
            <person name="Dimitrov K.M."/>
            <person name="Suarez D.L."/>
            <person name="Swayne D.E."/>
        </authorList>
    </citation>
    <scope>NUCLEOTIDE SEQUENCE [LARGE SCALE GENOMIC DNA]</scope>
    <source>
        <strain evidence="1 2">KR-140</strain>
    </source>
</reference>
<protein>
    <submittedName>
        <fullName evidence="1">Uncharacterized protein</fullName>
    </submittedName>
</protein>
<evidence type="ECO:0000313" key="1">
    <source>
        <dbReference type="EMBL" id="SMB85827.1"/>
    </source>
</evidence>
<sequence length="51" mass="5795">MTAWTLNPPVPGLKVLADRAMQWRFTPAHLWNGQPSRVWLPEPRTDDATPA</sequence>
<name>A0A1W1UXL3_9DEIO</name>
<dbReference type="EMBL" id="FWWU01000008">
    <property type="protein sequence ID" value="SMB85827.1"/>
    <property type="molecule type" value="Genomic_DNA"/>
</dbReference>
<dbReference type="AlphaFoldDB" id="A0A1W1UXL3"/>
<proteinExistence type="predicted"/>